<sequence>MLNKLNHIIPDLLLKPRFRFYRHLSMQITIALITINNLSQDSNISVGDRLWIWLLAWAILDAIVYVNACLLVPRMLLTGNIKRYFISISAILFLMVSCNVFFYFYFGNVAALTAELIFTVIYSFSNICLMVAGITALCLFKNGVENKLRIEELQNATMEVELANLKNQINPHFLFNMLNNANILAGEDTDKSSRLLGKLNSLLKYQINDSSKKSVSLRDDIDFLNDYLELEKTRRGKFNYTVKKEGDCDVQIPPLLFIPFVENAVKHNPESGSYVNLSFHIAKSRLHFECENPQPQLFHPKKTGGIGLSNVKRRLNLLFGVDYNLIQCDEKEKYTVRMEFKI</sequence>
<dbReference type="SUPFAM" id="SSF55874">
    <property type="entry name" value="ATPase domain of HSP90 chaperone/DNA topoisomerase II/histidine kinase"/>
    <property type="match status" value="1"/>
</dbReference>
<dbReference type="RefSeq" id="WP_032586262.1">
    <property type="nucleotide sequence ID" value="NZ_JAPUBF010000003.1"/>
</dbReference>
<accession>A0A642KJ06</accession>
<comment type="caution">
    <text evidence="3">The sequence shown here is derived from an EMBL/GenBank/DDBJ whole genome shotgun (WGS) entry which is preliminary data.</text>
</comment>
<dbReference type="PANTHER" id="PTHR34220">
    <property type="entry name" value="SENSOR HISTIDINE KINASE YPDA"/>
    <property type="match status" value="1"/>
</dbReference>
<feature type="transmembrane region" description="Helical" evidence="1">
    <location>
        <begin position="50"/>
        <end position="72"/>
    </location>
</feature>
<evidence type="ECO:0000313" key="4">
    <source>
        <dbReference type="Proteomes" id="UP000436803"/>
    </source>
</evidence>
<proteinExistence type="predicted"/>
<dbReference type="EMBL" id="VWAW01000027">
    <property type="protein sequence ID" value="KAA5168081.1"/>
    <property type="molecule type" value="Genomic_DNA"/>
</dbReference>
<dbReference type="Pfam" id="PF06580">
    <property type="entry name" value="His_kinase"/>
    <property type="match status" value="1"/>
</dbReference>
<feature type="transmembrane region" description="Helical" evidence="1">
    <location>
        <begin position="20"/>
        <end position="38"/>
    </location>
</feature>
<keyword evidence="1" id="KW-0472">Membrane</keyword>
<dbReference type="Gene3D" id="3.30.565.10">
    <property type="entry name" value="Histidine kinase-like ATPase, C-terminal domain"/>
    <property type="match status" value="1"/>
</dbReference>
<feature type="domain" description="Signal transduction histidine kinase internal region" evidence="2">
    <location>
        <begin position="161"/>
        <end position="236"/>
    </location>
</feature>
<keyword evidence="1" id="KW-0812">Transmembrane</keyword>
<evidence type="ECO:0000313" key="3">
    <source>
        <dbReference type="EMBL" id="KAA5168081.1"/>
    </source>
</evidence>
<dbReference type="AlphaFoldDB" id="A0A642KJ06"/>
<keyword evidence="3" id="KW-0808">Transferase</keyword>
<keyword evidence="1" id="KW-1133">Transmembrane helix</keyword>
<keyword evidence="3" id="KW-0418">Kinase</keyword>
<reference evidence="3 4" key="1">
    <citation type="journal article" date="2019" name="Nat. Med.">
        <title>A library of human gut bacterial isolates paired with longitudinal multiomics data enables mechanistic microbiome research.</title>
        <authorList>
            <person name="Poyet M."/>
            <person name="Groussin M."/>
            <person name="Gibbons S.M."/>
            <person name="Avila-Pacheco J."/>
            <person name="Jiang X."/>
            <person name="Kearney S.M."/>
            <person name="Perrotta A.R."/>
            <person name="Berdy B."/>
            <person name="Zhao S."/>
            <person name="Lieberman T.D."/>
            <person name="Swanson P.K."/>
            <person name="Smith M."/>
            <person name="Roesemann S."/>
            <person name="Alexander J.E."/>
            <person name="Rich S.A."/>
            <person name="Livny J."/>
            <person name="Vlamakis H."/>
            <person name="Clish C."/>
            <person name="Bullock K."/>
            <person name="Deik A."/>
            <person name="Scott J."/>
            <person name="Pierce K.A."/>
            <person name="Xavier R.J."/>
            <person name="Alm E.J."/>
        </authorList>
    </citation>
    <scope>NUCLEOTIDE SEQUENCE [LARGE SCALE GENOMIC DNA]</scope>
    <source>
        <strain evidence="3 4">BIOML-A7</strain>
    </source>
</reference>
<feature type="transmembrane region" description="Helical" evidence="1">
    <location>
        <begin position="84"/>
        <end position="105"/>
    </location>
</feature>
<evidence type="ECO:0000256" key="1">
    <source>
        <dbReference type="SAM" id="Phobius"/>
    </source>
</evidence>
<dbReference type="InterPro" id="IPR036890">
    <property type="entry name" value="HATPase_C_sf"/>
</dbReference>
<dbReference type="Proteomes" id="UP000436803">
    <property type="component" value="Unassembled WGS sequence"/>
</dbReference>
<organism evidence="3 4">
    <name type="scientific">Bacteroides fragilis</name>
    <dbReference type="NCBI Taxonomy" id="817"/>
    <lineage>
        <taxon>Bacteria</taxon>
        <taxon>Pseudomonadati</taxon>
        <taxon>Bacteroidota</taxon>
        <taxon>Bacteroidia</taxon>
        <taxon>Bacteroidales</taxon>
        <taxon>Bacteroidaceae</taxon>
        <taxon>Bacteroides</taxon>
    </lineage>
</organism>
<dbReference type="GO" id="GO:0016020">
    <property type="term" value="C:membrane"/>
    <property type="evidence" value="ECO:0007669"/>
    <property type="project" value="InterPro"/>
</dbReference>
<dbReference type="InterPro" id="IPR050640">
    <property type="entry name" value="Bact_2-comp_sensor_kinase"/>
</dbReference>
<dbReference type="PANTHER" id="PTHR34220:SF7">
    <property type="entry name" value="SENSOR HISTIDINE KINASE YPDA"/>
    <property type="match status" value="1"/>
</dbReference>
<evidence type="ECO:0000259" key="2">
    <source>
        <dbReference type="Pfam" id="PF06580"/>
    </source>
</evidence>
<protein>
    <submittedName>
        <fullName evidence="3">Sensor histidine kinase</fullName>
    </submittedName>
</protein>
<feature type="transmembrane region" description="Helical" evidence="1">
    <location>
        <begin position="117"/>
        <end position="140"/>
    </location>
</feature>
<dbReference type="InterPro" id="IPR010559">
    <property type="entry name" value="Sig_transdc_His_kin_internal"/>
</dbReference>
<dbReference type="GO" id="GO:0000155">
    <property type="term" value="F:phosphorelay sensor kinase activity"/>
    <property type="evidence" value="ECO:0007669"/>
    <property type="project" value="InterPro"/>
</dbReference>
<name>A0A642KJ06_BACFG</name>
<gene>
    <name evidence="3" type="ORF">F2Z29_21970</name>
</gene>